<dbReference type="NCBIfam" id="NF037970">
    <property type="entry name" value="vanZ_1"/>
    <property type="match status" value="1"/>
</dbReference>
<organism evidence="3 4">
    <name type="scientific">Pseudoalteromonas xiamenensis</name>
    <dbReference type="NCBI Taxonomy" id="882626"/>
    <lineage>
        <taxon>Bacteria</taxon>
        <taxon>Pseudomonadati</taxon>
        <taxon>Pseudomonadota</taxon>
        <taxon>Gammaproteobacteria</taxon>
        <taxon>Alteromonadales</taxon>
        <taxon>Pseudoalteromonadaceae</taxon>
        <taxon>Pseudoalteromonas</taxon>
    </lineage>
</organism>
<dbReference type="PANTHER" id="PTHR28008">
    <property type="entry name" value="DOMAIN PROTEIN, PUTATIVE (AFU_ORTHOLOGUE AFUA_3G10980)-RELATED"/>
    <property type="match status" value="1"/>
</dbReference>
<reference evidence="3" key="1">
    <citation type="submission" date="2021-03" db="EMBL/GenBank/DDBJ databases">
        <title>Complete Genome of Pseudoalteromonas xiamenensis STKMTI.2, a new potential marine bacterium producing anti-Vibrio compounds.</title>
        <authorList>
            <person name="Handayani D.P."/>
            <person name="Isnansetyo A."/>
            <person name="Istiqomah I."/>
            <person name="Jumina J."/>
        </authorList>
    </citation>
    <scope>NUCLEOTIDE SEQUENCE</scope>
    <source>
        <strain evidence="3">STKMTI.2</strain>
    </source>
</reference>
<keyword evidence="4" id="KW-1185">Reference proteome</keyword>
<name>A0A975DEF1_9GAMM</name>
<keyword evidence="1" id="KW-1133">Transmembrane helix</keyword>
<feature type="transmembrane region" description="Helical" evidence="1">
    <location>
        <begin position="88"/>
        <end position="107"/>
    </location>
</feature>
<feature type="transmembrane region" description="Helical" evidence="1">
    <location>
        <begin position="29"/>
        <end position="51"/>
    </location>
</feature>
<dbReference type="Pfam" id="PF04892">
    <property type="entry name" value="VanZ"/>
    <property type="match status" value="1"/>
</dbReference>
<keyword evidence="1" id="KW-0812">Transmembrane</keyword>
<accession>A0A975DEF1</accession>
<sequence>MTRRVYQFLFLASLIICTALFIKEVKTNLVLFAHVDKVVHFVIFFGLAFILHHAFRLPVWLHLVLLAFYGASIEVLQSFVPYRQASFADFVADMAGAIVYFAGYYGWTKATKKTR</sequence>
<dbReference type="EMBL" id="CP072133">
    <property type="protein sequence ID" value="QTH70125.1"/>
    <property type="molecule type" value="Genomic_DNA"/>
</dbReference>
<dbReference type="RefSeq" id="WP_208841721.1">
    <property type="nucleotide sequence ID" value="NZ_CP072133.1"/>
</dbReference>
<dbReference type="KEGG" id="pxi:J5O05_08620"/>
<feature type="domain" description="VanZ-like" evidence="2">
    <location>
        <begin position="28"/>
        <end position="105"/>
    </location>
</feature>
<evidence type="ECO:0000259" key="2">
    <source>
        <dbReference type="Pfam" id="PF04892"/>
    </source>
</evidence>
<gene>
    <name evidence="3" type="ORF">J5O05_08620</name>
</gene>
<evidence type="ECO:0000313" key="4">
    <source>
        <dbReference type="Proteomes" id="UP000664904"/>
    </source>
</evidence>
<proteinExistence type="predicted"/>
<dbReference type="InterPro" id="IPR006976">
    <property type="entry name" value="VanZ-like"/>
</dbReference>
<dbReference type="AlphaFoldDB" id="A0A975DEF1"/>
<evidence type="ECO:0000313" key="3">
    <source>
        <dbReference type="EMBL" id="QTH70125.1"/>
    </source>
</evidence>
<protein>
    <submittedName>
        <fullName evidence="3">VanZ family protein</fullName>
    </submittedName>
</protein>
<evidence type="ECO:0000256" key="1">
    <source>
        <dbReference type="SAM" id="Phobius"/>
    </source>
</evidence>
<feature type="transmembrane region" description="Helical" evidence="1">
    <location>
        <begin position="57"/>
        <end position="76"/>
    </location>
</feature>
<dbReference type="PANTHER" id="PTHR28008:SF1">
    <property type="entry name" value="DOMAIN PROTEIN, PUTATIVE (AFU_ORTHOLOGUE AFUA_3G10980)-RELATED"/>
    <property type="match status" value="1"/>
</dbReference>
<dbReference type="Proteomes" id="UP000664904">
    <property type="component" value="Chromosome"/>
</dbReference>
<keyword evidence="1" id="KW-0472">Membrane</keyword>
<feature type="transmembrane region" description="Helical" evidence="1">
    <location>
        <begin position="6"/>
        <end position="22"/>
    </location>
</feature>